<dbReference type="InterPro" id="IPR058039">
    <property type="entry name" value="At3g05675-like_ankyrin"/>
</dbReference>
<feature type="compositionally biased region" description="Polar residues" evidence="4">
    <location>
        <begin position="38"/>
        <end position="49"/>
    </location>
</feature>
<evidence type="ECO:0000256" key="4">
    <source>
        <dbReference type="SAM" id="MobiDB-lite"/>
    </source>
</evidence>
<organism evidence="6 7">
    <name type="scientific">Dendrobium catenatum</name>
    <dbReference type="NCBI Taxonomy" id="906689"/>
    <lineage>
        <taxon>Eukaryota</taxon>
        <taxon>Viridiplantae</taxon>
        <taxon>Streptophyta</taxon>
        <taxon>Embryophyta</taxon>
        <taxon>Tracheophyta</taxon>
        <taxon>Spermatophyta</taxon>
        <taxon>Magnoliopsida</taxon>
        <taxon>Liliopsida</taxon>
        <taxon>Asparagales</taxon>
        <taxon>Orchidaceae</taxon>
        <taxon>Epidendroideae</taxon>
        <taxon>Malaxideae</taxon>
        <taxon>Dendrobiinae</taxon>
        <taxon>Dendrobium</taxon>
    </lineage>
</organism>
<protein>
    <submittedName>
        <fullName evidence="6">BTB/POZ domain-containing protein</fullName>
    </submittedName>
</protein>
<dbReference type="Pfam" id="PF25553">
    <property type="entry name" value="BTB-POZ_ANK-like"/>
    <property type="match status" value="1"/>
</dbReference>
<comment type="function">
    <text evidence="1">May act as a substrate-specific adapter of an E3 ubiquitin-protein ligase complex (CUL3-RBX1-BTB) which mediates the ubiquitination and subsequent proteasomal degradation of target proteins.</text>
</comment>
<keyword evidence="7" id="KW-1185">Reference proteome</keyword>
<evidence type="ECO:0000256" key="3">
    <source>
        <dbReference type="ARBA" id="ARBA00022786"/>
    </source>
</evidence>
<evidence type="ECO:0000313" key="6">
    <source>
        <dbReference type="EMBL" id="PKU64148.1"/>
    </source>
</evidence>
<dbReference type="GO" id="GO:0016567">
    <property type="term" value="P:protein ubiquitination"/>
    <property type="evidence" value="ECO:0007669"/>
    <property type="project" value="UniProtKB-UniPathway"/>
</dbReference>
<dbReference type="AlphaFoldDB" id="A0A2I0VL56"/>
<evidence type="ECO:0000256" key="2">
    <source>
        <dbReference type="ARBA" id="ARBA00004906"/>
    </source>
</evidence>
<dbReference type="Proteomes" id="UP000233837">
    <property type="component" value="Unassembled WGS sequence"/>
</dbReference>
<dbReference type="PANTHER" id="PTHR31060">
    <property type="entry name" value="OSJNBA0011J08.25 PROTEIN-RELATED"/>
    <property type="match status" value="1"/>
</dbReference>
<gene>
    <name evidence="6" type="ORF">MA16_Dca025766</name>
</gene>
<evidence type="ECO:0000259" key="5">
    <source>
        <dbReference type="Pfam" id="PF25553"/>
    </source>
</evidence>
<dbReference type="UniPathway" id="UPA00143"/>
<dbReference type="PANTHER" id="PTHR31060:SF6">
    <property type="entry name" value="EXPRESSED PROTEIN"/>
    <property type="match status" value="1"/>
</dbReference>
<reference evidence="6 7" key="2">
    <citation type="journal article" date="2017" name="Nature">
        <title>The Apostasia genome and the evolution of orchids.</title>
        <authorList>
            <person name="Zhang G.Q."/>
            <person name="Liu K.W."/>
            <person name="Li Z."/>
            <person name="Lohaus R."/>
            <person name="Hsiao Y.Y."/>
            <person name="Niu S.C."/>
            <person name="Wang J.Y."/>
            <person name="Lin Y.C."/>
            <person name="Xu Q."/>
            <person name="Chen L.J."/>
            <person name="Yoshida K."/>
            <person name="Fujiwara S."/>
            <person name="Wang Z.W."/>
            <person name="Zhang Y.Q."/>
            <person name="Mitsuda N."/>
            <person name="Wang M."/>
            <person name="Liu G.H."/>
            <person name="Pecoraro L."/>
            <person name="Huang H.X."/>
            <person name="Xiao X.J."/>
            <person name="Lin M."/>
            <person name="Wu X.Y."/>
            <person name="Wu W.L."/>
            <person name="Chen Y.Y."/>
            <person name="Chang S.B."/>
            <person name="Sakamoto S."/>
            <person name="Ohme-Takagi M."/>
            <person name="Yagi M."/>
            <person name="Zeng S.J."/>
            <person name="Shen C.Y."/>
            <person name="Yeh C.M."/>
            <person name="Luo Y.B."/>
            <person name="Tsai W.C."/>
            <person name="Van de Peer Y."/>
            <person name="Liu Z.J."/>
        </authorList>
    </citation>
    <scope>NUCLEOTIDE SEQUENCE [LARGE SCALE GENOMIC DNA]</scope>
    <source>
        <tissue evidence="6">The whole plant</tissue>
    </source>
</reference>
<keyword evidence="3" id="KW-0833">Ubl conjugation pathway</keyword>
<feature type="domain" description="At3g05675-like ankyrin-like" evidence="5">
    <location>
        <begin position="318"/>
        <end position="508"/>
    </location>
</feature>
<reference evidence="6 7" key="1">
    <citation type="journal article" date="2016" name="Sci. Rep.">
        <title>The Dendrobium catenatum Lindl. genome sequence provides insights into polysaccharide synthase, floral development and adaptive evolution.</title>
        <authorList>
            <person name="Zhang G.Q."/>
            <person name="Xu Q."/>
            <person name="Bian C."/>
            <person name="Tsai W.C."/>
            <person name="Yeh C.M."/>
            <person name="Liu K.W."/>
            <person name="Yoshida K."/>
            <person name="Zhang L.S."/>
            <person name="Chang S.B."/>
            <person name="Chen F."/>
            <person name="Shi Y."/>
            <person name="Su Y.Y."/>
            <person name="Zhang Y.Q."/>
            <person name="Chen L.J."/>
            <person name="Yin Y."/>
            <person name="Lin M."/>
            <person name="Huang H."/>
            <person name="Deng H."/>
            <person name="Wang Z.W."/>
            <person name="Zhu S.L."/>
            <person name="Zhao X."/>
            <person name="Deng C."/>
            <person name="Niu S.C."/>
            <person name="Huang J."/>
            <person name="Wang M."/>
            <person name="Liu G.H."/>
            <person name="Yang H.J."/>
            <person name="Xiao X.J."/>
            <person name="Hsiao Y.Y."/>
            <person name="Wu W.L."/>
            <person name="Chen Y.Y."/>
            <person name="Mitsuda N."/>
            <person name="Ohme-Takagi M."/>
            <person name="Luo Y.B."/>
            <person name="Van de Peer Y."/>
            <person name="Liu Z.J."/>
        </authorList>
    </citation>
    <scope>NUCLEOTIDE SEQUENCE [LARGE SCALE GENOMIC DNA]</scope>
    <source>
        <tissue evidence="6">The whole plant</tissue>
    </source>
</reference>
<dbReference type="InterPro" id="IPR011333">
    <property type="entry name" value="SKP1/BTB/POZ_sf"/>
</dbReference>
<proteinExistence type="predicted"/>
<dbReference type="InterPro" id="IPR038920">
    <property type="entry name" value="At3g05675-like"/>
</dbReference>
<dbReference type="EMBL" id="KZ503432">
    <property type="protein sequence ID" value="PKU64148.1"/>
    <property type="molecule type" value="Genomic_DNA"/>
</dbReference>
<name>A0A2I0VL56_9ASPA</name>
<sequence>MSSDDNKILYITDLCLYFAFLRSDRNREMSSTKKRQRVGSSGRLSSYTDTGCGEPKSEDPAPLPALSLRRLTTSIIPGGFNDSTTADVLLRLQLGGSPDFSVGDPSSTSDPASLPSLDLHLHSSIICRSRYFAARLSDRWLRPDPSIPVDSSSSGLIRLTLKMPSPGNCRRPFDAHVAVLQLLYTSDFPCSIISVSAALEMLPVALELLFDDCVRACVRFIEAVPWTEEEEEGVLSLIPFLREEESENLLARVFPAATTAGDGKNISEEMLYGLILKVIHSNPGWASLKAFMAKLLRDYSSRDSVKRVLDRAFLESLGTVKELLGEYASPDFRVAGDNDETEAIQRLKIHTAKVNVRNLLWLVDRMLELNVADTAAKEWSDQSALTADLQKTFREDTWRNIAPGLPALVLRCTSRLANAIAAGSILAPRQVRMELVKHWLPVLNVCREIVYGAPSEVYQDLEETFLQIISTLPISDAQNLLQECLCFTRNVDNCPHLTLAFTTWFRRANRHQLDDSMS</sequence>
<accession>A0A2I0VL56</accession>
<dbReference type="Gene3D" id="3.30.710.10">
    <property type="entry name" value="Potassium Channel Kv1.1, Chain A"/>
    <property type="match status" value="1"/>
</dbReference>
<evidence type="ECO:0000256" key="1">
    <source>
        <dbReference type="ARBA" id="ARBA00002668"/>
    </source>
</evidence>
<comment type="pathway">
    <text evidence="2">Protein modification; protein ubiquitination.</text>
</comment>
<evidence type="ECO:0000313" key="7">
    <source>
        <dbReference type="Proteomes" id="UP000233837"/>
    </source>
</evidence>
<feature type="region of interest" description="Disordered" evidence="4">
    <location>
        <begin position="29"/>
        <end position="63"/>
    </location>
</feature>